<proteinExistence type="predicted"/>
<feature type="compositionally biased region" description="Polar residues" evidence="1">
    <location>
        <begin position="168"/>
        <end position="179"/>
    </location>
</feature>
<evidence type="ECO:0000313" key="2">
    <source>
        <dbReference type="EMBL" id="WZN65777.1"/>
    </source>
</evidence>
<gene>
    <name evidence="2" type="ORF">HKI87_13g73390</name>
</gene>
<dbReference type="Proteomes" id="UP001472866">
    <property type="component" value="Chromosome 13"/>
</dbReference>
<reference evidence="2 3" key="1">
    <citation type="submission" date="2024-03" db="EMBL/GenBank/DDBJ databases">
        <title>Complete genome sequence of the green alga Chloropicon roscoffensis RCC1871.</title>
        <authorList>
            <person name="Lemieux C."/>
            <person name="Pombert J.-F."/>
            <person name="Otis C."/>
            <person name="Turmel M."/>
        </authorList>
    </citation>
    <scope>NUCLEOTIDE SEQUENCE [LARGE SCALE GENOMIC DNA]</scope>
    <source>
        <strain evidence="2 3">RCC1871</strain>
    </source>
</reference>
<protein>
    <submittedName>
        <fullName evidence="2">Uncharacterized protein</fullName>
    </submittedName>
</protein>
<feature type="region of interest" description="Disordered" evidence="1">
    <location>
        <begin position="168"/>
        <end position="201"/>
    </location>
</feature>
<dbReference type="EMBL" id="CP151513">
    <property type="protein sequence ID" value="WZN65777.1"/>
    <property type="molecule type" value="Genomic_DNA"/>
</dbReference>
<sequence>MRETETRHVPRLPAKDGSRGFQRNMTSRGRGSWFVESDIGRAVKLGIQRMKIRSIGSDPRKHTNDKIKSKLLADDSAPPMMMAPAPPVALGLGDAQGVGGFNFNAFAAAVQSNTASRGPPQPAPPPAGFAGNGFNPLSQLMSAMGGNANLGAMPALPVHAMREEDAFLSSNGSAPQQSLPDAVAQREPEPPLPQQAPPPILPFTSLYSVKVENSESYSYYDSEESESEEEEEEERRVAPGKASNGPQPVPVILRKPDPPTPAPAPVATPAPVVRPGLSPNLTFVAIALGETRGMLEKLQSACADLTLEEQRILMAGCSMIKKVAGAVSDRKGAASLGLPDDL</sequence>
<feature type="region of interest" description="Disordered" evidence="1">
    <location>
        <begin position="1"/>
        <end position="26"/>
    </location>
</feature>
<feature type="compositionally biased region" description="Pro residues" evidence="1">
    <location>
        <begin position="190"/>
        <end position="201"/>
    </location>
</feature>
<feature type="region of interest" description="Disordered" evidence="1">
    <location>
        <begin position="113"/>
        <end position="132"/>
    </location>
</feature>
<feature type="compositionally biased region" description="Basic and acidic residues" evidence="1">
    <location>
        <begin position="1"/>
        <end position="18"/>
    </location>
</feature>
<organism evidence="2 3">
    <name type="scientific">Chloropicon roscoffensis</name>
    <dbReference type="NCBI Taxonomy" id="1461544"/>
    <lineage>
        <taxon>Eukaryota</taxon>
        <taxon>Viridiplantae</taxon>
        <taxon>Chlorophyta</taxon>
        <taxon>Chloropicophyceae</taxon>
        <taxon>Chloropicales</taxon>
        <taxon>Chloropicaceae</taxon>
        <taxon>Chloropicon</taxon>
    </lineage>
</organism>
<dbReference type="AlphaFoldDB" id="A0AAX4PIQ1"/>
<feature type="region of interest" description="Disordered" evidence="1">
    <location>
        <begin position="217"/>
        <end position="273"/>
    </location>
</feature>
<accession>A0AAX4PIQ1</accession>
<keyword evidence="3" id="KW-1185">Reference proteome</keyword>
<evidence type="ECO:0000313" key="3">
    <source>
        <dbReference type="Proteomes" id="UP001472866"/>
    </source>
</evidence>
<name>A0AAX4PIQ1_9CHLO</name>
<feature type="compositionally biased region" description="Acidic residues" evidence="1">
    <location>
        <begin position="221"/>
        <end position="233"/>
    </location>
</feature>
<evidence type="ECO:0000256" key="1">
    <source>
        <dbReference type="SAM" id="MobiDB-lite"/>
    </source>
</evidence>
<feature type="compositionally biased region" description="Pro residues" evidence="1">
    <location>
        <begin position="258"/>
        <end position="268"/>
    </location>
</feature>